<dbReference type="AlphaFoldDB" id="A0A384JIM7"/>
<reference evidence="3 4" key="2">
    <citation type="journal article" date="2012" name="Eukaryot. Cell">
        <title>Genome update of Botrytis cinerea strains B05.10 and T4.</title>
        <authorList>
            <person name="Staats M."/>
            <person name="van Kan J.A."/>
        </authorList>
    </citation>
    <scope>NUCLEOTIDE SEQUENCE [LARGE SCALE GENOMIC DNA]</scope>
    <source>
        <strain evidence="3 4">B05.10</strain>
    </source>
</reference>
<reference evidence="3 4" key="1">
    <citation type="journal article" date="2011" name="PLoS Genet.">
        <title>Genomic analysis of the necrotrophic fungal pathogens Sclerotinia sclerotiorum and Botrytis cinerea.</title>
        <authorList>
            <person name="Amselem J."/>
            <person name="Cuomo C.A."/>
            <person name="van Kan J.A."/>
            <person name="Viaud M."/>
            <person name="Benito E.P."/>
            <person name="Couloux A."/>
            <person name="Coutinho P.M."/>
            <person name="de Vries R.P."/>
            <person name="Dyer P.S."/>
            <person name="Fillinger S."/>
            <person name="Fournier E."/>
            <person name="Gout L."/>
            <person name="Hahn M."/>
            <person name="Kohn L."/>
            <person name="Lapalu N."/>
            <person name="Plummer K.M."/>
            <person name="Pradier J.M."/>
            <person name="Quevillon E."/>
            <person name="Sharon A."/>
            <person name="Simon A."/>
            <person name="ten Have A."/>
            <person name="Tudzynski B."/>
            <person name="Tudzynski P."/>
            <person name="Wincker P."/>
            <person name="Andrew M."/>
            <person name="Anthouard V."/>
            <person name="Beever R.E."/>
            <person name="Beffa R."/>
            <person name="Benoit I."/>
            <person name="Bouzid O."/>
            <person name="Brault B."/>
            <person name="Chen Z."/>
            <person name="Choquer M."/>
            <person name="Collemare J."/>
            <person name="Cotton P."/>
            <person name="Danchin E.G."/>
            <person name="Da Silva C."/>
            <person name="Gautier A."/>
            <person name="Giraud C."/>
            <person name="Giraud T."/>
            <person name="Gonzalez C."/>
            <person name="Grossetete S."/>
            <person name="Guldener U."/>
            <person name="Henrissat B."/>
            <person name="Howlett B.J."/>
            <person name="Kodira C."/>
            <person name="Kretschmer M."/>
            <person name="Lappartient A."/>
            <person name="Leroch M."/>
            <person name="Levis C."/>
            <person name="Mauceli E."/>
            <person name="Neuveglise C."/>
            <person name="Oeser B."/>
            <person name="Pearson M."/>
            <person name="Poulain J."/>
            <person name="Poussereau N."/>
            <person name="Quesneville H."/>
            <person name="Rascle C."/>
            <person name="Schumacher J."/>
            <person name="Segurens B."/>
            <person name="Sexton A."/>
            <person name="Silva E."/>
            <person name="Sirven C."/>
            <person name="Soanes D.M."/>
            <person name="Talbot N.J."/>
            <person name="Templeton M."/>
            <person name="Yandava C."/>
            <person name="Yarden O."/>
            <person name="Zeng Q."/>
            <person name="Rollins J.A."/>
            <person name="Lebrun M.H."/>
            <person name="Dickman M."/>
        </authorList>
    </citation>
    <scope>NUCLEOTIDE SEQUENCE [LARGE SCALE GENOMIC DNA]</scope>
    <source>
        <strain evidence="3 4">B05.10</strain>
    </source>
</reference>
<protein>
    <recommendedName>
        <fullName evidence="2">SMP-30/Gluconolactonase/LRE-like region domain-containing protein</fullName>
    </recommendedName>
</protein>
<dbReference type="Proteomes" id="UP000001798">
    <property type="component" value="Chromosome 5"/>
</dbReference>
<proteinExistence type="inferred from homology"/>
<dbReference type="Pfam" id="PF08450">
    <property type="entry name" value="SGL"/>
    <property type="match status" value="1"/>
</dbReference>
<dbReference type="PANTHER" id="PTHR10907">
    <property type="entry name" value="REGUCALCIN"/>
    <property type="match status" value="1"/>
</dbReference>
<dbReference type="VEuPathDB" id="FungiDB:Bcin05g07960"/>
<evidence type="ECO:0000313" key="4">
    <source>
        <dbReference type="Proteomes" id="UP000001798"/>
    </source>
</evidence>
<organism evidence="3 4">
    <name type="scientific">Botryotinia fuckeliana (strain B05.10)</name>
    <name type="common">Noble rot fungus</name>
    <name type="synonym">Botrytis cinerea</name>
    <dbReference type="NCBI Taxonomy" id="332648"/>
    <lineage>
        <taxon>Eukaryota</taxon>
        <taxon>Fungi</taxon>
        <taxon>Dikarya</taxon>
        <taxon>Ascomycota</taxon>
        <taxon>Pezizomycotina</taxon>
        <taxon>Leotiomycetes</taxon>
        <taxon>Helotiales</taxon>
        <taxon>Sclerotiniaceae</taxon>
        <taxon>Botrytis</taxon>
    </lineage>
</organism>
<accession>A0A384JIM7</accession>
<dbReference type="InterPro" id="IPR011042">
    <property type="entry name" value="6-blade_b-propeller_TolB-like"/>
</dbReference>
<dbReference type="Gene3D" id="2.120.10.30">
    <property type="entry name" value="TolB, C-terminal domain"/>
    <property type="match status" value="1"/>
</dbReference>
<dbReference type="GeneID" id="5425984"/>
<dbReference type="EMBL" id="CP009809">
    <property type="protein sequence ID" value="ATZ50445.1"/>
    <property type="molecule type" value="Genomic_DNA"/>
</dbReference>
<dbReference type="InterPro" id="IPR013658">
    <property type="entry name" value="SGL"/>
</dbReference>
<evidence type="ECO:0000259" key="2">
    <source>
        <dbReference type="Pfam" id="PF08450"/>
    </source>
</evidence>
<dbReference type="PANTHER" id="PTHR10907:SF47">
    <property type="entry name" value="REGUCALCIN"/>
    <property type="match status" value="1"/>
</dbReference>
<dbReference type="GO" id="GO:0004341">
    <property type="term" value="F:gluconolactonase activity"/>
    <property type="evidence" value="ECO:0007669"/>
    <property type="project" value="TreeGrafter"/>
</dbReference>
<dbReference type="GO" id="GO:0005509">
    <property type="term" value="F:calcium ion binding"/>
    <property type="evidence" value="ECO:0007669"/>
    <property type="project" value="TreeGrafter"/>
</dbReference>
<dbReference type="OrthoDB" id="423498at2759"/>
<keyword evidence="4" id="KW-1185">Reference proteome</keyword>
<sequence>MTGSMTTWFAKEPLLPRNLDLEKMFVAEDQTIHLMDANGRVHIVGTLEELRERLRKGDNDSIIYTIMSFPSRVVFCVEVEEYSHTLFMATEKKLGFVENYRNIGRRDSRVVLEEIPSRRQLGIKISNDVHYTGFSVDCKGRVWLMAVEGENSYGQLFSLAKDWKQPMHRYWCPERFSGICWSLDDKTIYIHETARKNYILAYDFDIETGVIRMHEERIFYEFPSPTEYPLAFVIDSRDHMWCAVAGTGKIIRISPKSEVVGEIYLPDHHEPIDLQFVGNELVILTKRNVAQEEVLLRGGTYHGLVMNAKEASHGNIFTADIGYTGKPRHLYNLGPEELSLLKKSRLLFEKKTGSSAEEVMDFLRTYRRRQPSPNV</sequence>
<gene>
    <name evidence="3" type="ORF">BCIN_05g07960</name>
</gene>
<comment type="similarity">
    <text evidence="1">Belongs to the SMP-30/CGR1 family.</text>
</comment>
<evidence type="ECO:0000313" key="3">
    <source>
        <dbReference type="EMBL" id="ATZ50445.1"/>
    </source>
</evidence>
<dbReference type="KEGG" id="bfu:BCIN_05g07960"/>
<dbReference type="RefSeq" id="XP_024549016.1">
    <property type="nucleotide sequence ID" value="XM_024693231.1"/>
</dbReference>
<evidence type="ECO:0000256" key="1">
    <source>
        <dbReference type="ARBA" id="ARBA00008853"/>
    </source>
</evidence>
<reference evidence="3 4" key="3">
    <citation type="journal article" date="2017" name="Mol. Plant Pathol.">
        <title>A gapless genome sequence of the fungus Botrytis cinerea.</title>
        <authorList>
            <person name="Van Kan J.A."/>
            <person name="Stassen J.H."/>
            <person name="Mosbach A."/>
            <person name="Van Der Lee T.A."/>
            <person name="Faino L."/>
            <person name="Farmer A.D."/>
            <person name="Papasotiriou D.G."/>
            <person name="Zhou S."/>
            <person name="Seidl M.F."/>
            <person name="Cottam E."/>
            <person name="Edel D."/>
            <person name="Hahn M."/>
            <person name="Schwartz D.C."/>
            <person name="Dietrich R.A."/>
            <person name="Widdison S."/>
            <person name="Scalliet G."/>
        </authorList>
    </citation>
    <scope>NUCLEOTIDE SEQUENCE [LARGE SCALE GENOMIC DNA]</scope>
    <source>
        <strain evidence="3 4">B05.10</strain>
    </source>
</reference>
<dbReference type="SUPFAM" id="SSF63829">
    <property type="entry name" value="Calcium-dependent phosphotriesterase"/>
    <property type="match status" value="1"/>
</dbReference>
<feature type="domain" description="SMP-30/Gluconolactonase/LRE-like region" evidence="2">
    <location>
        <begin position="54"/>
        <end position="282"/>
    </location>
</feature>
<name>A0A384JIM7_BOTFB</name>